<dbReference type="PANTHER" id="PTHR43861">
    <property type="entry name" value="TRANS-ACONITATE 2-METHYLTRANSFERASE-RELATED"/>
    <property type="match status" value="1"/>
</dbReference>
<dbReference type="Pfam" id="PF13489">
    <property type="entry name" value="Methyltransf_23"/>
    <property type="match status" value="1"/>
</dbReference>
<dbReference type="OrthoDB" id="8772893at2"/>
<protein>
    <submittedName>
        <fullName evidence="1">3-demethylubiquinone-9 3-methyltransferase</fullName>
    </submittedName>
</protein>
<sequence>MSNPIIKTDLFSRMAHLEVGSVEKNYKGLAIHALQGLHEHIGTLVKELFPQPSSLLDIAAGSGALTLRLQDIGHKMAACDYVADNFRLMNTVDFTQVDLNKNFSKRFNTLFDGILAIEIIEHIENPRHVIREIFASLAPGGKLILSTPNIDNPVSLALFVRFGCFQWFAEENYQNDGHITPISQYSMRTFLEESGFVDIEISSFGDPFRVTQGWPKIRLLAKVLGFLSAIDNRSQGEILVVNARKPG</sequence>
<dbReference type="InterPro" id="IPR029063">
    <property type="entry name" value="SAM-dependent_MTases_sf"/>
</dbReference>
<dbReference type="CDD" id="cd02440">
    <property type="entry name" value="AdoMet_MTases"/>
    <property type="match status" value="1"/>
</dbReference>
<evidence type="ECO:0000313" key="2">
    <source>
        <dbReference type="Proteomes" id="UP000195442"/>
    </source>
</evidence>
<dbReference type="GO" id="GO:0032259">
    <property type="term" value="P:methylation"/>
    <property type="evidence" value="ECO:0007669"/>
    <property type="project" value="UniProtKB-KW"/>
</dbReference>
<evidence type="ECO:0000313" key="1">
    <source>
        <dbReference type="EMBL" id="SJM96173.1"/>
    </source>
</evidence>
<dbReference type="EMBL" id="FUKJ01000458">
    <property type="protein sequence ID" value="SJM96173.1"/>
    <property type="molecule type" value="Genomic_DNA"/>
</dbReference>
<gene>
    <name evidence="1" type="ORF">CRENPOLYSF2_900009</name>
</gene>
<organism evidence="1 2">
    <name type="scientific">Crenothrix polyspora</name>
    <dbReference type="NCBI Taxonomy" id="360316"/>
    <lineage>
        <taxon>Bacteria</taxon>
        <taxon>Pseudomonadati</taxon>
        <taxon>Pseudomonadota</taxon>
        <taxon>Gammaproteobacteria</taxon>
        <taxon>Methylococcales</taxon>
        <taxon>Crenotrichaceae</taxon>
        <taxon>Crenothrix</taxon>
    </lineage>
</organism>
<keyword evidence="1" id="KW-0808">Transferase</keyword>
<dbReference type="Gene3D" id="3.40.50.150">
    <property type="entry name" value="Vaccinia Virus protein VP39"/>
    <property type="match status" value="1"/>
</dbReference>
<keyword evidence="1" id="KW-0489">Methyltransferase</keyword>
<dbReference type="GO" id="GO:0008168">
    <property type="term" value="F:methyltransferase activity"/>
    <property type="evidence" value="ECO:0007669"/>
    <property type="project" value="UniProtKB-KW"/>
</dbReference>
<accession>A0A1R4HIX9</accession>
<dbReference type="SUPFAM" id="SSF53335">
    <property type="entry name" value="S-adenosyl-L-methionine-dependent methyltransferases"/>
    <property type="match status" value="1"/>
</dbReference>
<keyword evidence="1" id="KW-0830">Ubiquinone</keyword>
<reference evidence="2" key="1">
    <citation type="submission" date="2017-02" db="EMBL/GenBank/DDBJ databases">
        <authorList>
            <person name="Daims H."/>
        </authorList>
    </citation>
    <scope>NUCLEOTIDE SEQUENCE [LARGE SCALE GENOMIC DNA]</scope>
</reference>
<proteinExistence type="predicted"/>
<dbReference type="RefSeq" id="WP_087148563.1">
    <property type="nucleotide sequence ID" value="NZ_FUKJ01000458.1"/>
</dbReference>
<dbReference type="AlphaFoldDB" id="A0A1R4HIX9"/>
<dbReference type="PANTHER" id="PTHR43861:SF6">
    <property type="entry name" value="METHYLTRANSFERASE TYPE 11"/>
    <property type="match status" value="1"/>
</dbReference>
<keyword evidence="2" id="KW-1185">Reference proteome</keyword>
<name>A0A1R4HIX9_9GAMM</name>
<dbReference type="Proteomes" id="UP000195442">
    <property type="component" value="Unassembled WGS sequence"/>
</dbReference>